<feature type="compositionally biased region" description="Low complexity" evidence="7">
    <location>
        <begin position="1026"/>
        <end position="1036"/>
    </location>
</feature>
<dbReference type="PROSITE" id="PS50048">
    <property type="entry name" value="ZN2_CY6_FUNGAL_2"/>
    <property type="match status" value="1"/>
</dbReference>
<sequence length="1213" mass="129283">MYPGSQPSQATGGQHSAFSHPPNLHGSNFYGGPQGGSIGSPSTPPYNTQGWPPGSAAAAFGAPAGVYSPAGNSRNFAGGSSLGHTWSPAGGVGSDAPQVDGDEDEDDEEDEEDEEDEDDDDDDEEQDQSSGKKRKRSGDKGKANGAGNGKGSGAGSSDKKAKPTRGAKACTNCRRLKMRCVGAEQGPPCARCKHGGHNCVFEESNRGKKGGKNQRAEAMAQSLRKMEATLNSVLMSLRDPTIAAGGGTVTRSPSPTREGSRPSSGRHFKDRPGSLSQAEDRERRERGWAAVNEADEYGRPFKRRPGTIPPLASASNAEAAASPGGKHVNPSALAGRDDGRAAGTQAAPESGARFAVPAQPARGGRRHSPRLHSLPDSTLTPLGLLAEASLHNHERSKRLGPRLHRHTSSSTSVSESSPASSSVRLKRDGEEAEEHGTPATVNVAIGAGSPDDAGKASVAASSGSGSREVKGLSADDSSEGAGLDRIASKQYPAPPDEYVDFPGAERAKQRPGEKNAATYNPRPNPDEVAVSGLGVASDTYFKPGPMNILPLRRIVIERELPPELLTSGTLTSQEVLELFQIFFHFCSHHCVILDPEWHTPTMICSRSPFLFTVICMIGAKFYPKRPELYAKCLLQAQKSAYLIMARGYKSVEIVQGFLLLALWNQPAARFEEDKTWLFSGVAIRMATDLNLHRKSVASLPGNLSPDDPAVLDREREIINRERTWLMCFSVDRSISGQMGKPWTIREDWIIRNSRHWCMQRLSQPWDLGISALVELLRLTSRQVDFLYSSTTSVSGLNTELEYSSILRIYNEQIEEWRDTWRSRGFFGSLSESDGADGSFPLADGPEAEAAKEWREAEAKIPAEDTDHHKRTMHFITKQAPLRYHYAVLVINSFGLQHAVDFPRRSGLDKGWYFARCYNAAKGIVTAAGTGLRSVLSYSPETHFVIITYACVFLLKLARPTFSAYVDEEEVLGLVGEGANLLEAVALSPTHTPALYSGFLRTLLQTRREASATNRSSGTTPYNQSRANSAEAEANGGEVDGAGANPSRRPSLGGAVARALEGKADDGPSSSNAFSNMGGQGSASGFATPSMNITPAQKTALSGLDPATLGGIDMSNPHLDQLNLDDSFWSQLLPPGFGGTLSLDGTAGLDGLMGSSAAGSGGGNGQPLPAFGSSAQGHASGIIGLTPSQTRSNSPHPSSNFTNVQFDLPPSSVP</sequence>
<dbReference type="Pfam" id="PF00172">
    <property type="entry name" value="Zn_clus"/>
    <property type="match status" value="1"/>
</dbReference>
<dbReference type="InterPro" id="IPR001138">
    <property type="entry name" value="Zn2Cys6_DnaBD"/>
</dbReference>
<feature type="compositionally biased region" description="Low complexity" evidence="7">
    <location>
        <begin position="408"/>
        <end position="422"/>
    </location>
</feature>
<evidence type="ECO:0000256" key="1">
    <source>
        <dbReference type="ARBA" id="ARBA00004123"/>
    </source>
</evidence>
<feature type="compositionally biased region" description="Polar residues" evidence="7">
    <location>
        <begin position="249"/>
        <end position="263"/>
    </location>
</feature>
<keyword evidence="3" id="KW-0805">Transcription regulation</keyword>
<evidence type="ECO:0000313" key="9">
    <source>
        <dbReference type="EMBL" id="PWN41980.1"/>
    </source>
</evidence>
<reference evidence="9 10" key="1">
    <citation type="journal article" date="2018" name="Mol. Biol. Evol.">
        <title>Broad Genomic Sampling Reveals a Smut Pathogenic Ancestry of the Fungal Clade Ustilaginomycotina.</title>
        <authorList>
            <person name="Kijpornyongpan T."/>
            <person name="Mondo S.J."/>
            <person name="Barry K."/>
            <person name="Sandor L."/>
            <person name="Lee J."/>
            <person name="Lipzen A."/>
            <person name="Pangilinan J."/>
            <person name="LaButti K."/>
            <person name="Hainaut M."/>
            <person name="Henrissat B."/>
            <person name="Grigoriev I.V."/>
            <person name="Spatafora J.W."/>
            <person name="Aime M.C."/>
        </authorList>
    </citation>
    <scope>NUCLEOTIDE SEQUENCE [LARGE SCALE GENOMIC DNA]</scope>
    <source>
        <strain evidence="9 10">MCA 4658</strain>
    </source>
</reference>
<dbReference type="OrthoDB" id="3429912at2759"/>
<feature type="compositionally biased region" description="Low complexity" evidence="7">
    <location>
        <begin position="52"/>
        <end position="65"/>
    </location>
</feature>
<dbReference type="Pfam" id="PF04082">
    <property type="entry name" value="Fungal_trans"/>
    <property type="match status" value="1"/>
</dbReference>
<keyword evidence="5" id="KW-0804">Transcription</keyword>
<feature type="compositionally biased region" description="Low complexity" evidence="7">
    <location>
        <begin position="312"/>
        <end position="322"/>
    </location>
</feature>
<dbReference type="GeneID" id="37035985"/>
<protein>
    <recommendedName>
        <fullName evidence="8">Zn(2)-C6 fungal-type domain-containing protein</fullName>
    </recommendedName>
</protein>
<dbReference type="PANTHER" id="PTHR31845:SF19">
    <property type="entry name" value="TRANSCRIPTION FACTOR DOMAIN-CONTAINING PROTEIN"/>
    <property type="match status" value="1"/>
</dbReference>
<dbReference type="CDD" id="cd12148">
    <property type="entry name" value="fungal_TF_MHR"/>
    <property type="match status" value="1"/>
</dbReference>
<evidence type="ECO:0000259" key="8">
    <source>
        <dbReference type="PROSITE" id="PS50048"/>
    </source>
</evidence>
<dbReference type="SUPFAM" id="SSF57701">
    <property type="entry name" value="Zn2/Cys6 DNA-binding domain"/>
    <property type="match status" value="1"/>
</dbReference>
<dbReference type="InterPro" id="IPR051089">
    <property type="entry name" value="prtT"/>
</dbReference>
<keyword evidence="10" id="KW-1185">Reference proteome</keyword>
<dbReference type="SMART" id="SM00066">
    <property type="entry name" value="GAL4"/>
    <property type="match status" value="1"/>
</dbReference>
<evidence type="ECO:0000256" key="4">
    <source>
        <dbReference type="ARBA" id="ARBA00023125"/>
    </source>
</evidence>
<dbReference type="SMART" id="SM00906">
    <property type="entry name" value="Fungal_trans"/>
    <property type="match status" value="1"/>
</dbReference>
<dbReference type="GO" id="GO:0000976">
    <property type="term" value="F:transcription cis-regulatory region binding"/>
    <property type="evidence" value="ECO:0007669"/>
    <property type="project" value="TreeGrafter"/>
</dbReference>
<dbReference type="InParanoid" id="A0A316VWX6"/>
<feature type="compositionally biased region" description="Polar residues" evidence="7">
    <location>
        <begin position="1"/>
        <end position="17"/>
    </location>
</feature>
<dbReference type="CDD" id="cd00067">
    <property type="entry name" value="GAL4"/>
    <property type="match status" value="1"/>
</dbReference>
<feature type="compositionally biased region" description="Acidic residues" evidence="7">
    <location>
        <begin position="100"/>
        <end position="127"/>
    </location>
</feature>
<gene>
    <name evidence="9" type="ORF">IE81DRAFT_323983</name>
</gene>
<keyword evidence="2" id="KW-0479">Metal-binding</keyword>
<proteinExistence type="predicted"/>
<comment type="subcellular location">
    <subcellularLocation>
        <location evidence="1">Nucleus</location>
    </subcellularLocation>
</comment>
<dbReference type="Gene3D" id="4.10.240.10">
    <property type="entry name" value="Zn(2)-C6 fungal-type DNA-binding domain"/>
    <property type="match status" value="1"/>
</dbReference>
<keyword evidence="4" id="KW-0238">DNA-binding</keyword>
<organism evidence="9 10">
    <name type="scientific">Ceraceosorus guamensis</name>
    <dbReference type="NCBI Taxonomy" id="1522189"/>
    <lineage>
        <taxon>Eukaryota</taxon>
        <taxon>Fungi</taxon>
        <taxon>Dikarya</taxon>
        <taxon>Basidiomycota</taxon>
        <taxon>Ustilaginomycotina</taxon>
        <taxon>Exobasidiomycetes</taxon>
        <taxon>Ceraceosorales</taxon>
        <taxon>Ceraceosoraceae</taxon>
        <taxon>Ceraceosorus</taxon>
    </lineage>
</organism>
<dbReference type="InterPro" id="IPR007219">
    <property type="entry name" value="XnlR_reg_dom"/>
</dbReference>
<dbReference type="GO" id="GO:0008270">
    <property type="term" value="F:zinc ion binding"/>
    <property type="evidence" value="ECO:0007669"/>
    <property type="project" value="InterPro"/>
</dbReference>
<dbReference type="GO" id="GO:0000981">
    <property type="term" value="F:DNA-binding transcription factor activity, RNA polymerase II-specific"/>
    <property type="evidence" value="ECO:0007669"/>
    <property type="project" value="InterPro"/>
</dbReference>
<dbReference type="GO" id="GO:0005634">
    <property type="term" value="C:nucleus"/>
    <property type="evidence" value="ECO:0007669"/>
    <property type="project" value="UniProtKB-SubCell"/>
</dbReference>
<feature type="region of interest" description="Disordered" evidence="7">
    <location>
        <begin position="1008"/>
        <end position="1082"/>
    </location>
</feature>
<feature type="domain" description="Zn(2)-C6 fungal-type" evidence="8">
    <location>
        <begin position="169"/>
        <end position="201"/>
    </location>
</feature>
<feature type="compositionally biased region" description="Polar residues" evidence="7">
    <location>
        <begin position="1185"/>
        <end position="1204"/>
    </location>
</feature>
<dbReference type="RefSeq" id="XP_025369140.1">
    <property type="nucleotide sequence ID" value="XM_025514115.1"/>
</dbReference>
<feature type="compositionally biased region" description="Polar residues" evidence="7">
    <location>
        <begin position="1067"/>
        <end position="1082"/>
    </location>
</feature>
<evidence type="ECO:0000313" key="10">
    <source>
        <dbReference type="Proteomes" id="UP000245783"/>
    </source>
</evidence>
<dbReference type="Proteomes" id="UP000245783">
    <property type="component" value="Unassembled WGS sequence"/>
</dbReference>
<feature type="compositionally biased region" description="Gly residues" evidence="7">
    <location>
        <begin position="144"/>
        <end position="154"/>
    </location>
</feature>
<evidence type="ECO:0000256" key="6">
    <source>
        <dbReference type="ARBA" id="ARBA00023242"/>
    </source>
</evidence>
<evidence type="ECO:0000256" key="7">
    <source>
        <dbReference type="SAM" id="MobiDB-lite"/>
    </source>
</evidence>
<feature type="compositionally biased region" description="Basic and acidic residues" evidence="7">
    <location>
        <begin position="503"/>
        <end position="513"/>
    </location>
</feature>
<evidence type="ECO:0000256" key="2">
    <source>
        <dbReference type="ARBA" id="ARBA00022723"/>
    </source>
</evidence>
<dbReference type="GO" id="GO:0006351">
    <property type="term" value="P:DNA-templated transcription"/>
    <property type="evidence" value="ECO:0007669"/>
    <property type="project" value="InterPro"/>
</dbReference>
<dbReference type="PROSITE" id="PS00463">
    <property type="entry name" value="ZN2_CY6_FUNGAL_1"/>
    <property type="match status" value="1"/>
</dbReference>
<dbReference type="PANTHER" id="PTHR31845">
    <property type="entry name" value="FINGER DOMAIN PROTEIN, PUTATIVE-RELATED"/>
    <property type="match status" value="1"/>
</dbReference>
<feature type="region of interest" description="Disordered" evidence="7">
    <location>
        <begin position="186"/>
        <end position="219"/>
    </location>
</feature>
<feature type="compositionally biased region" description="Basic and acidic residues" evidence="7">
    <location>
        <begin position="278"/>
        <end position="287"/>
    </location>
</feature>
<name>A0A316VWX6_9BASI</name>
<dbReference type="InterPro" id="IPR036864">
    <property type="entry name" value="Zn2-C6_fun-type_DNA-bd_sf"/>
</dbReference>
<evidence type="ECO:0000256" key="5">
    <source>
        <dbReference type="ARBA" id="ARBA00023163"/>
    </source>
</evidence>
<feature type="region of interest" description="Disordered" evidence="7">
    <location>
        <begin position="239"/>
        <end position="526"/>
    </location>
</feature>
<feature type="compositionally biased region" description="Low complexity" evidence="7">
    <location>
        <begin position="455"/>
        <end position="466"/>
    </location>
</feature>
<feature type="compositionally biased region" description="Basic residues" evidence="7">
    <location>
        <begin position="394"/>
        <end position="407"/>
    </location>
</feature>
<feature type="compositionally biased region" description="Polar residues" evidence="7">
    <location>
        <begin position="1010"/>
        <end position="1025"/>
    </location>
</feature>
<evidence type="ECO:0000256" key="3">
    <source>
        <dbReference type="ARBA" id="ARBA00023015"/>
    </source>
</evidence>
<keyword evidence="6" id="KW-0539">Nucleus</keyword>
<dbReference type="STRING" id="1522189.A0A316VWX6"/>
<dbReference type="AlphaFoldDB" id="A0A316VWX6"/>
<accession>A0A316VWX6</accession>
<dbReference type="EMBL" id="KZ819385">
    <property type="protein sequence ID" value="PWN41980.1"/>
    <property type="molecule type" value="Genomic_DNA"/>
</dbReference>
<feature type="region of interest" description="Disordered" evidence="7">
    <location>
        <begin position="1157"/>
        <end position="1213"/>
    </location>
</feature>
<feature type="region of interest" description="Disordered" evidence="7">
    <location>
        <begin position="1"/>
        <end position="168"/>
    </location>
</feature>